<organism evidence="1 2">
    <name type="scientific">Glycomyces algeriensis</name>
    <dbReference type="NCBI Taxonomy" id="256037"/>
    <lineage>
        <taxon>Bacteria</taxon>
        <taxon>Bacillati</taxon>
        <taxon>Actinomycetota</taxon>
        <taxon>Actinomycetes</taxon>
        <taxon>Glycomycetales</taxon>
        <taxon>Glycomycetaceae</taxon>
        <taxon>Glycomyces</taxon>
    </lineage>
</organism>
<dbReference type="InterPro" id="IPR025859">
    <property type="entry name" value="AurF/CmlI"/>
</dbReference>
<dbReference type="AlphaFoldDB" id="A0A9W6GA95"/>
<comment type="caution">
    <text evidence="1">The sequence shown here is derived from an EMBL/GenBank/DDBJ whole genome shotgun (WGS) entry which is preliminary data.</text>
</comment>
<name>A0A9W6GA95_9ACTN</name>
<dbReference type="RefSeq" id="WP_270113443.1">
    <property type="nucleotide sequence ID" value="NZ_BAAAOL010000017.1"/>
</dbReference>
<dbReference type="Proteomes" id="UP001144313">
    <property type="component" value="Unassembled WGS sequence"/>
</dbReference>
<dbReference type="EMBL" id="BSDT01000001">
    <property type="protein sequence ID" value="GLI43113.1"/>
    <property type="molecule type" value="Genomic_DNA"/>
</dbReference>
<evidence type="ECO:0008006" key="3">
    <source>
        <dbReference type="Google" id="ProtNLM"/>
    </source>
</evidence>
<accession>A0A9W6GA95</accession>
<dbReference type="InterPro" id="IPR012348">
    <property type="entry name" value="RNR-like"/>
</dbReference>
<evidence type="ECO:0000313" key="2">
    <source>
        <dbReference type="Proteomes" id="UP001144313"/>
    </source>
</evidence>
<reference evidence="1" key="1">
    <citation type="submission" date="2022-12" db="EMBL/GenBank/DDBJ databases">
        <title>Reference genome sequencing for broad-spectrum identification of bacterial and archaeal isolates by mass spectrometry.</title>
        <authorList>
            <person name="Sekiguchi Y."/>
            <person name="Tourlousse D.M."/>
        </authorList>
    </citation>
    <scope>NUCLEOTIDE SEQUENCE</scope>
    <source>
        <strain evidence="1">LLR39Z86</strain>
    </source>
</reference>
<proteinExistence type="predicted"/>
<sequence>MFAGDAPMPRIEAFRNWYERAGVRAERRKMLAPEDDIHKAFFPEHLVPHLDHPLLDQEDLVLRRYLTAQHAYQWLRFTMHFEVAVVVRASQKIADGSSGLHLHETTRMDAYKIVVDEGYHSLYSLDVQHQLVNRSGIPALDYDFGPFISGLDAVGEEFPQHRKLVELLQVVVFETLVTSILSDIPPDESVVDIMRDTVREHAIDEGRHHAFFSAFFKHLWSQLDPPLRQRVAHYLPPLVLRSLRPATDPARDALLSTGLGETQVKDVIADSFSNERVLAGIRHSAAKTLRLFEEVGVLDQPGARDAFTEQGLILP</sequence>
<dbReference type="Pfam" id="PF11583">
    <property type="entry name" value="AurF"/>
    <property type="match status" value="1"/>
</dbReference>
<protein>
    <recommendedName>
        <fullName evidence="3">Para-aminobenzoate N-oxygenase AurF</fullName>
    </recommendedName>
</protein>
<keyword evidence="2" id="KW-1185">Reference proteome</keyword>
<evidence type="ECO:0000313" key="1">
    <source>
        <dbReference type="EMBL" id="GLI43113.1"/>
    </source>
</evidence>
<gene>
    <name evidence="1" type="ORF">GALLR39Z86_29630</name>
</gene>
<dbReference type="Gene3D" id="1.10.620.20">
    <property type="entry name" value="Ribonucleotide Reductase, subunit A"/>
    <property type="match status" value="1"/>
</dbReference>
<dbReference type="GO" id="GO:0016491">
    <property type="term" value="F:oxidoreductase activity"/>
    <property type="evidence" value="ECO:0007669"/>
    <property type="project" value="InterPro"/>
</dbReference>